<sequence>MTDTHVPDDADAASCPHCERAFPTETIRDLHVGRSHHDAMNDAERDAYEDAYRADADDLRLFQYKALGALVLVYFFFLMTYAVVA</sequence>
<feature type="transmembrane region" description="Helical" evidence="1">
    <location>
        <begin position="66"/>
        <end position="84"/>
    </location>
</feature>
<protein>
    <recommendedName>
        <fullName evidence="2">DUF7410 domain-containing protein</fullName>
    </recommendedName>
</protein>
<evidence type="ECO:0000313" key="3">
    <source>
        <dbReference type="EMBL" id="GAA0654030.1"/>
    </source>
</evidence>
<dbReference type="AlphaFoldDB" id="A0AAV3T3Y8"/>
<accession>A0AAV3T3Y8</accession>
<dbReference type="RefSeq" id="WP_227260561.1">
    <property type="nucleotide sequence ID" value="NZ_BAAADU010000002.1"/>
</dbReference>
<dbReference type="Proteomes" id="UP001500194">
    <property type="component" value="Unassembled WGS sequence"/>
</dbReference>
<keyword evidence="1" id="KW-0812">Transmembrane</keyword>
<keyword evidence="4" id="KW-1185">Reference proteome</keyword>
<evidence type="ECO:0000313" key="4">
    <source>
        <dbReference type="Proteomes" id="UP001500194"/>
    </source>
</evidence>
<name>A0AAV3T3Y8_9EURY</name>
<gene>
    <name evidence="3" type="ORF">GCM10009019_16940</name>
</gene>
<dbReference type="EMBL" id="BAAADU010000002">
    <property type="protein sequence ID" value="GAA0654030.1"/>
    <property type="molecule type" value="Genomic_DNA"/>
</dbReference>
<organism evidence="3 4">
    <name type="scientific">Salarchaeum japonicum</name>
    <dbReference type="NCBI Taxonomy" id="555573"/>
    <lineage>
        <taxon>Archaea</taxon>
        <taxon>Methanobacteriati</taxon>
        <taxon>Methanobacteriota</taxon>
        <taxon>Stenosarchaea group</taxon>
        <taxon>Halobacteria</taxon>
        <taxon>Halobacteriales</taxon>
        <taxon>Halobacteriaceae</taxon>
    </lineage>
</organism>
<proteinExistence type="predicted"/>
<dbReference type="InterPro" id="IPR055833">
    <property type="entry name" value="DUF7410"/>
</dbReference>
<reference evidence="3 4" key="1">
    <citation type="journal article" date="2019" name="Int. J. Syst. Evol. Microbiol.">
        <title>The Global Catalogue of Microorganisms (GCM) 10K type strain sequencing project: providing services to taxonomists for standard genome sequencing and annotation.</title>
        <authorList>
            <consortium name="The Broad Institute Genomics Platform"/>
            <consortium name="The Broad Institute Genome Sequencing Center for Infectious Disease"/>
            <person name="Wu L."/>
            <person name="Ma J."/>
        </authorList>
    </citation>
    <scope>NUCLEOTIDE SEQUENCE [LARGE SCALE GENOMIC DNA]</scope>
    <source>
        <strain evidence="3 4">JCM 16327</strain>
    </source>
</reference>
<dbReference type="GeneID" id="68573629"/>
<dbReference type="Pfam" id="PF24166">
    <property type="entry name" value="DUF7410"/>
    <property type="match status" value="1"/>
</dbReference>
<comment type="caution">
    <text evidence="3">The sequence shown here is derived from an EMBL/GenBank/DDBJ whole genome shotgun (WGS) entry which is preliminary data.</text>
</comment>
<evidence type="ECO:0000256" key="1">
    <source>
        <dbReference type="SAM" id="Phobius"/>
    </source>
</evidence>
<keyword evidence="1" id="KW-1133">Transmembrane helix</keyword>
<feature type="domain" description="DUF7410" evidence="2">
    <location>
        <begin position="15"/>
        <end position="36"/>
    </location>
</feature>
<keyword evidence="1" id="KW-0472">Membrane</keyword>
<evidence type="ECO:0000259" key="2">
    <source>
        <dbReference type="Pfam" id="PF24166"/>
    </source>
</evidence>